<gene>
    <name evidence="8" type="primary">wzx</name>
</gene>
<keyword evidence="5 7" id="KW-0472">Membrane</keyword>
<dbReference type="EMBL" id="MH325896">
    <property type="protein sequence ID" value="AWU66676.1"/>
    <property type="molecule type" value="Genomic_DNA"/>
</dbReference>
<feature type="transmembrane region" description="Helical" evidence="7">
    <location>
        <begin position="144"/>
        <end position="166"/>
    </location>
</feature>
<evidence type="ECO:0000256" key="5">
    <source>
        <dbReference type="ARBA" id="ARBA00023136"/>
    </source>
</evidence>
<feature type="transmembrane region" description="Helical" evidence="7">
    <location>
        <begin position="48"/>
        <end position="71"/>
    </location>
</feature>
<sequence length="412" mass="46815">MKGQVLMLREIFSDGVYSLINKVFYFGAKTLAIILITHSLGVAQGSQFIFLISIVEIMRVTCDFGVDIYVIKRYGEVAEKNRLLITVFYQKITSGVLLYLTLLCYCILEKYDSTIYLPVSVVLIFSLLFNLSNSYFQSLNQNKILTPAIAFASVIVMLVFGSIYFLNIKFEPVIYLLVEVVFFSAVLYILSKKIDLSIISELRSYRFSSIVSLYKKTYSIGVTAIIVIIYSRLDNIYLRFFDSQNLAVYGQVFRMVDPLVMVSSVFSTVAYAKFSKFDLRKKEVRIMPFIFMMATYVLVSSIGYYILLIIVGERFVLPTNYFHSLVLGFLCIAGVKCLNGALTAILQSQGLYRIGLYVAFVCISIAVPAMYFLIRHFQVLGAIYAIIIVESVSFLLLGLSVFYYRVARVVKI</sequence>
<dbReference type="AlphaFoldDB" id="A0A2Z4BVI4"/>
<dbReference type="PANTHER" id="PTHR30250:SF11">
    <property type="entry name" value="O-ANTIGEN TRANSPORTER-RELATED"/>
    <property type="match status" value="1"/>
</dbReference>
<protein>
    <recommendedName>
        <fullName evidence="6">Putative O-antigen transporter</fullName>
    </recommendedName>
</protein>
<dbReference type="InterPro" id="IPR050833">
    <property type="entry name" value="Poly_Biosynth_Transport"/>
</dbReference>
<dbReference type="GO" id="GO:0005886">
    <property type="term" value="C:plasma membrane"/>
    <property type="evidence" value="ECO:0007669"/>
    <property type="project" value="UniProtKB-SubCell"/>
</dbReference>
<evidence type="ECO:0000256" key="1">
    <source>
        <dbReference type="ARBA" id="ARBA00004651"/>
    </source>
</evidence>
<feature type="transmembrane region" description="Helical" evidence="7">
    <location>
        <begin position="212"/>
        <end position="233"/>
    </location>
</feature>
<keyword evidence="4 7" id="KW-1133">Transmembrane helix</keyword>
<feature type="transmembrane region" description="Helical" evidence="7">
    <location>
        <begin position="380"/>
        <end position="404"/>
    </location>
</feature>
<keyword evidence="3 7" id="KW-0812">Transmembrane</keyword>
<reference evidence="8" key="1">
    <citation type="submission" date="2018-05" db="EMBL/GenBank/DDBJ databases">
        <authorList>
            <person name="Lanie J.A."/>
            <person name="Ng W.-L."/>
            <person name="Kazmierczak K.M."/>
            <person name="Andrzejewski T.M."/>
            <person name="Davidsen T.M."/>
            <person name="Wayne K.J."/>
            <person name="Tettelin H."/>
            <person name="Glass J.I."/>
            <person name="Rusch D."/>
            <person name="Podicherti R."/>
            <person name="Tsui H.-C.T."/>
            <person name="Winkler M.E."/>
        </authorList>
    </citation>
    <scope>NUCLEOTIDE SEQUENCE</scope>
    <source>
        <strain evidence="8">O23_G3516</strain>
    </source>
</reference>
<evidence type="ECO:0000256" key="7">
    <source>
        <dbReference type="SAM" id="Phobius"/>
    </source>
</evidence>
<accession>A0A2Z4BVI4</accession>
<comment type="subcellular location">
    <subcellularLocation>
        <location evidence="1">Cell membrane</location>
        <topology evidence="1">Multi-pass membrane protein</topology>
    </subcellularLocation>
</comment>
<feature type="transmembrane region" description="Helical" evidence="7">
    <location>
        <begin position="322"/>
        <end position="342"/>
    </location>
</feature>
<evidence type="ECO:0000256" key="2">
    <source>
        <dbReference type="ARBA" id="ARBA00022475"/>
    </source>
</evidence>
<proteinExistence type="predicted"/>
<evidence type="ECO:0000313" key="8">
    <source>
        <dbReference type="EMBL" id="AWU66676.1"/>
    </source>
</evidence>
<feature type="transmembrane region" description="Helical" evidence="7">
    <location>
        <begin position="23"/>
        <end position="42"/>
    </location>
</feature>
<organism evidence="8">
    <name type="scientific">Citrobacter freundii</name>
    <dbReference type="NCBI Taxonomy" id="546"/>
    <lineage>
        <taxon>Bacteria</taxon>
        <taxon>Pseudomonadati</taxon>
        <taxon>Pseudomonadota</taxon>
        <taxon>Gammaproteobacteria</taxon>
        <taxon>Enterobacterales</taxon>
        <taxon>Enterobacteriaceae</taxon>
        <taxon>Citrobacter</taxon>
        <taxon>Citrobacter freundii complex</taxon>
    </lineage>
</organism>
<name>A0A2Z4BVI4_CITFR</name>
<feature type="transmembrane region" description="Helical" evidence="7">
    <location>
        <begin position="172"/>
        <end position="191"/>
    </location>
</feature>
<dbReference type="PANTHER" id="PTHR30250">
    <property type="entry name" value="PST FAMILY PREDICTED COLANIC ACID TRANSPORTER"/>
    <property type="match status" value="1"/>
</dbReference>
<feature type="transmembrane region" description="Helical" evidence="7">
    <location>
        <begin position="83"/>
        <end position="108"/>
    </location>
</feature>
<keyword evidence="2" id="KW-1003">Cell membrane</keyword>
<evidence type="ECO:0000256" key="6">
    <source>
        <dbReference type="ARBA" id="ARBA00049738"/>
    </source>
</evidence>
<feature type="transmembrane region" description="Helical" evidence="7">
    <location>
        <begin position="114"/>
        <end position="132"/>
    </location>
</feature>
<feature type="transmembrane region" description="Helical" evidence="7">
    <location>
        <begin position="286"/>
        <end position="310"/>
    </location>
</feature>
<evidence type="ECO:0000256" key="4">
    <source>
        <dbReference type="ARBA" id="ARBA00022989"/>
    </source>
</evidence>
<evidence type="ECO:0000256" key="3">
    <source>
        <dbReference type="ARBA" id="ARBA00022692"/>
    </source>
</evidence>
<feature type="transmembrane region" description="Helical" evidence="7">
    <location>
        <begin position="354"/>
        <end position="374"/>
    </location>
</feature>